<dbReference type="EMBL" id="JARK01000332">
    <property type="protein sequence ID" value="EYC38222.1"/>
    <property type="molecule type" value="Genomic_DNA"/>
</dbReference>
<accession>A0A016WG01</accession>
<name>A0A016WG01_9BILA</name>
<proteinExistence type="predicted"/>
<evidence type="ECO:0000313" key="2">
    <source>
        <dbReference type="EMBL" id="EYC38222.1"/>
    </source>
</evidence>
<evidence type="ECO:0008006" key="4">
    <source>
        <dbReference type="Google" id="ProtNLM"/>
    </source>
</evidence>
<feature type="chain" id="PRO_5001494621" description="Secreted protein" evidence="1">
    <location>
        <begin position="25"/>
        <end position="66"/>
    </location>
</feature>
<protein>
    <recommendedName>
        <fullName evidence="4">Secreted protein</fullName>
    </recommendedName>
</protein>
<dbReference type="AlphaFoldDB" id="A0A016WG01"/>
<gene>
    <name evidence="2" type="primary">Acey_s0732.g1915</name>
    <name evidence="2" type="ORF">Y032_0732g1915</name>
</gene>
<feature type="signal peptide" evidence="1">
    <location>
        <begin position="1"/>
        <end position="24"/>
    </location>
</feature>
<evidence type="ECO:0000256" key="1">
    <source>
        <dbReference type="SAM" id="SignalP"/>
    </source>
</evidence>
<keyword evidence="1" id="KW-0732">Signal</keyword>
<evidence type="ECO:0000313" key="3">
    <source>
        <dbReference type="Proteomes" id="UP000024635"/>
    </source>
</evidence>
<comment type="caution">
    <text evidence="2">The sequence shown here is derived from an EMBL/GenBank/DDBJ whole genome shotgun (WGS) entry which is preliminary data.</text>
</comment>
<dbReference type="Proteomes" id="UP000024635">
    <property type="component" value="Unassembled WGS sequence"/>
</dbReference>
<reference evidence="3" key="1">
    <citation type="journal article" date="2015" name="Nat. Genet.">
        <title>The genome and transcriptome of the zoonotic hookworm Ancylostoma ceylanicum identify infection-specific gene families.</title>
        <authorList>
            <person name="Schwarz E.M."/>
            <person name="Hu Y."/>
            <person name="Antoshechkin I."/>
            <person name="Miller M.M."/>
            <person name="Sternberg P.W."/>
            <person name="Aroian R.V."/>
        </authorList>
    </citation>
    <scope>NUCLEOTIDE SEQUENCE</scope>
    <source>
        <strain evidence="3">HY135</strain>
    </source>
</reference>
<keyword evidence="3" id="KW-1185">Reference proteome</keyword>
<organism evidence="2 3">
    <name type="scientific">Ancylostoma ceylanicum</name>
    <dbReference type="NCBI Taxonomy" id="53326"/>
    <lineage>
        <taxon>Eukaryota</taxon>
        <taxon>Metazoa</taxon>
        <taxon>Ecdysozoa</taxon>
        <taxon>Nematoda</taxon>
        <taxon>Chromadorea</taxon>
        <taxon>Rhabditida</taxon>
        <taxon>Rhabditina</taxon>
        <taxon>Rhabditomorpha</taxon>
        <taxon>Strongyloidea</taxon>
        <taxon>Ancylostomatidae</taxon>
        <taxon>Ancylostomatinae</taxon>
        <taxon>Ancylostoma</taxon>
    </lineage>
</organism>
<sequence>MLGFQWMVFFHLSKPFFFLLPVASRPTSTKVLNPGKDVLLLSLLGPLRQRFWEAHVPSVNIVEFTM</sequence>